<accession>A0A2N8KZW7</accession>
<name>A0A2N8KZW7_9BURK</name>
<evidence type="ECO:0008006" key="4">
    <source>
        <dbReference type="Google" id="ProtNLM"/>
    </source>
</evidence>
<keyword evidence="1" id="KW-0812">Transmembrane</keyword>
<organism evidence="2 3">
    <name type="scientific">Kinneretia aquatilis</name>
    <dbReference type="NCBI Taxonomy" id="2070761"/>
    <lineage>
        <taxon>Bacteria</taxon>
        <taxon>Pseudomonadati</taxon>
        <taxon>Pseudomonadota</taxon>
        <taxon>Betaproteobacteria</taxon>
        <taxon>Burkholderiales</taxon>
        <taxon>Sphaerotilaceae</taxon>
        <taxon>Roseateles</taxon>
    </lineage>
</organism>
<evidence type="ECO:0000313" key="2">
    <source>
        <dbReference type="EMBL" id="PND38997.1"/>
    </source>
</evidence>
<keyword evidence="3" id="KW-1185">Reference proteome</keyword>
<feature type="transmembrane region" description="Helical" evidence="1">
    <location>
        <begin position="98"/>
        <end position="122"/>
    </location>
</feature>
<gene>
    <name evidence="2" type="ORF">C1O66_16670</name>
</gene>
<reference evidence="2 3" key="1">
    <citation type="submission" date="2018-01" db="EMBL/GenBank/DDBJ databases">
        <title>Draft genome sequence of Paucibacter aquatile CR182 isolated from freshwater of the Nakdong River.</title>
        <authorList>
            <person name="Choi A."/>
            <person name="Chung E.J."/>
        </authorList>
    </citation>
    <scope>NUCLEOTIDE SEQUENCE [LARGE SCALE GENOMIC DNA]</scope>
    <source>
        <strain evidence="2 3">CR182</strain>
    </source>
</reference>
<dbReference type="EMBL" id="POSP01000003">
    <property type="protein sequence ID" value="PND38997.1"/>
    <property type="molecule type" value="Genomic_DNA"/>
</dbReference>
<comment type="caution">
    <text evidence="2">The sequence shown here is derived from an EMBL/GenBank/DDBJ whole genome shotgun (WGS) entry which is preliminary data.</text>
</comment>
<sequence>MISRQPIRAYVRALAGHLHSLDKVDADEVIREIEGHLHEVVDNAEERGEALDLAALLEGFGPPQALAAQYIEHLRQGTPPPAGFRVLRRVKQGVSRSLYWSMGVFGYSIAAGLLFLALAKLWSPDSTGVWSVAGGQSIVVAWAAQPPAEPELLGWWLLPVALALALGCAELTRRVMRVLRRGLM</sequence>
<keyword evidence="1" id="KW-0472">Membrane</keyword>
<protein>
    <recommendedName>
        <fullName evidence="4">DUF1700 domain-containing protein</fullName>
    </recommendedName>
</protein>
<dbReference type="Proteomes" id="UP000235916">
    <property type="component" value="Unassembled WGS sequence"/>
</dbReference>
<keyword evidence="1" id="KW-1133">Transmembrane helix</keyword>
<evidence type="ECO:0000256" key="1">
    <source>
        <dbReference type="SAM" id="Phobius"/>
    </source>
</evidence>
<dbReference type="Pfam" id="PF22564">
    <property type="entry name" value="HAAS"/>
    <property type="match status" value="1"/>
</dbReference>
<evidence type="ECO:0000313" key="3">
    <source>
        <dbReference type="Proteomes" id="UP000235916"/>
    </source>
</evidence>
<dbReference type="AlphaFoldDB" id="A0A2N8KZW7"/>
<proteinExistence type="predicted"/>
<feature type="transmembrane region" description="Helical" evidence="1">
    <location>
        <begin position="153"/>
        <end position="172"/>
    </location>
</feature>